<name>A0A8J7WRA1_9ACTN</name>
<keyword evidence="3" id="KW-0378">Hydrolase</keyword>
<dbReference type="PANTHER" id="PTHR35400">
    <property type="entry name" value="SLR1083 PROTEIN"/>
    <property type="match status" value="1"/>
</dbReference>
<reference evidence="3" key="1">
    <citation type="submission" date="2021-04" db="EMBL/GenBank/DDBJ databases">
        <title>Genome based classification of Actinospica acidithermotolerans sp. nov., an actinobacterium isolated from an Indonesian hot spring.</title>
        <authorList>
            <person name="Kusuma A.B."/>
            <person name="Putra K.E."/>
            <person name="Nafisah S."/>
            <person name="Loh J."/>
            <person name="Nouioui I."/>
            <person name="Goodfellow M."/>
        </authorList>
    </citation>
    <scope>NUCLEOTIDE SEQUENCE</scope>
    <source>
        <strain evidence="3">DSM 45618</strain>
    </source>
</reference>
<dbReference type="AlphaFoldDB" id="A0A8J7WRA1"/>
<dbReference type="GO" id="GO:0004519">
    <property type="term" value="F:endonuclease activity"/>
    <property type="evidence" value="ECO:0007669"/>
    <property type="project" value="UniProtKB-KW"/>
</dbReference>
<dbReference type="CDD" id="cd06260">
    <property type="entry name" value="DUF820-like"/>
    <property type="match status" value="1"/>
</dbReference>
<accession>A0A8J7WRA1</accession>
<dbReference type="SUPFAM" id="SSF52980">
    <property type="entry name" value="Restriction endonuclease-like"/>
    <property type="match status" value="1"/>
</dbReference>
<feature type="compositionally biased region" description="Basic residues" evidence="1">
    <location>
        <begin position="13"/>
        <end position="28"/>
    </location>
</feature>
<protein>
    <submittedName>
        <fullName evidence="3">Uma2 family endonuclease</fullName>
    </submittedName>
</protein>
<feature type="region of interest" description="Disordered" evidence="1">
    <location>
        <begin position="1"/>
        <end position="28"/>
    </location>
</feature>
<dbReference type="PANTHER" id="PTHR35400:SF3">
    <property type="entry name" value="SLL1072 PROTEIN"/>
    <property type="match status" value="1"/>
</dbReference>
<keyword evidence="4" id="KW-1185">Reference proteome</keyword>
<dbReference type="InterPro" id="IPR008538">
    <property type="entry name" value="Uma2"/>
</dbReference>
<dbReference type="Proteomes" id="UP000677913">
    <property type="component" value="Unassembled WGS sequence"/>
</dbReference>
<evidence type="ECO:0000256" key="1">
    <source>
        <dbReference type="SAM" id="MobiDB-lite"/>
    </source>
</evidence>
<dbReference type="InterPro" id="IPR011335">
    <property type="entry name" value="Restrct_endonuc-II-like"/>
</dbReference>
<proteinExistence type="predicted"/>
<organism evidence="3 4">
    <name type="scientific">Actinocrinis puniceicyclus</name>
    <dbReference type="NCBI Taxonomy" id="977794"/>
    <lineage>
        <taxon>Bacteria</taxon>
        <taxon>Bacillati</taxon>
        <taxon>Actinomycetota</taxon>
        <taxon>Actinomycetes</taxon>
        <taxon>Catenulisporales</taxon>
        <taxon>Actinospicaceae</taxon>
        <taxon>Actinocrinis</taxon>
    </lineage>
</organism>
<dbReference type="InterPro" id="IPR012296">
    <property type="entry name" value="Nuclease_put_TT1808"/>
</dbReference>
<evidence type="ECO:0000313" key="4">
    <source>
        <dbReference type="Proteomes" id="UP000677913"/>
    </source>
</evidence>
<dbReference type="EMBL" id="JAGSXH010000118">
    <property type="protein sequence ID" value="MBS2966063.1"/>
    <property type="molecule type" value="Genomic_DNA"/>
</dbReference>
<keyword evidence="3" id="KW-0255">Endonuclease</keyword>
<gene>
    <name evidence="3" type="ORF">KGA66_23665</name>
</gene>
<keyword evidence="3" id="KW-0540">Nuclease</keyword>
<evidence type="ECO:0000259" key="2">
    <source>
        <dbReference type="Pfam" id="PF05685"/>
    </source>
</evidence>
<dbReference type="Pfam" id="PF05685">
    <property type="entry name" value="Uma2"/>
    <property type="match status" value="1"/>
</dbReference>
<dbReference type="Gene3D" id="3.90.1570.10">
    <property type="entry name" value="tt1808, chain A"/>
    <property type="match status" value="1"/>
</dbReference>
<evidence type="ECO:0000313" key="3">
    <source>
        <dbReference type="EMBL" id="MBS2966063.1"/>
    </source>
</evidence>
<sequence>MTTITMHPATLRKSPHRGGSRSAKANRRRAVGVPAMLHQHLLLSEPAHDLWVEGRLMEELSIPDDKRTRVEIIGGEIVVSPGPLVDHAFIISDIQEAFSRRRILDADFPWRTVQVVDFNLPRIGDGYIPDLVVLNADVFEAAARQRLRNLTADQVGLVVEITSKATAADDREPGRQRARPTKWNGYAHEEVEFYLLVDRAPNKALATLYSEPNPARGLYLDEQRWKFGETITLPEPFGVEIPTEDWLTWEK</sequence>
<dbReference type="RefSeq" id="WP_211470771.1">
    <property type="nucleotide sequence ID" value="NZ_JAGSXH010000118.1"/>
</dbReference>
<comment type="caution">
    <text evidence="3">The sequence shown here is derived from an EMBL/GenBank/DDBJ whole genome shotgun (WGS) entry which is preliminary data.</text>
</comment>
<feature type="domain" description="Putative restriction endonuclease" evidence="2">
    <location>
        <begin position="61"/>
        <end position="242"/>
    </location>
</feature>